<feature type="domain" description="DUF7939" evidence="4">
    <location>
        <begin position="331"/>
        <end position="397"/>
    </location>
</feature>
<dbReference type="PANTHER" id="PTHR40940">
    <property type="entry name" value="PROTEIN BATD-RELATED"/>
    <property type="match status" value="1"/>
</dbReference>
<protein>
    <submittedName>
        <fullName evidence="5">BatD family protein</fullName>
    </submittedName>
</protein>
<dbReference type="Proteomes" id="UP000249499">
    <property type="component" value="Plasmid pRt1078"/>
</dbReference>
<dbReference type="AlphaFoldDB" id="A0AAF1K865"/>
<keyword evidence="2" id="KW-0472">Membrane</keyword>
<gene>
    <name evidence="5" type="ORF">PR017_20455</name>
</gene>
<keyword evidence="3" id="KW-0732">Signal</keyword>
<proteinExistence type="predicted"/>
<dbReference type="RefSeq" id="WP_111221364.1">
    <property type="nucleotide sequence ID" value="NZ_CP117256.1"/>
</dbReference>
<keyword evidence="6" id="KW-1185">Reference proteome</keyword>
<name>A0AAF1K865_9HYPH</name>
<sequence>MKWLPIVLLMVTASHGFAAEPFARVEIEDKGHVVPGQQVRLDVTVFAPDFFTSPPQFPLFDLPNAVVTLPDERAENAVETVDGVQYSGIRRVYAIVPETSGHFSLPSVWIELGYSVDGKAVKGEASLPAFDFTVAAGELSGSTLTFAARNLTLTQGFDRDPASLKVGDALVRTITVFAEDTQAMLIPAVDVGEAAGVRQYAGTIRTDDNVSVDRRPGSRRIQTVTYTVEAAGSFVIPDVSYPWYDVDQHQQSKATLPSTKVTVVAAPSSAQTIAPVLQSGKDRPRVDHKHVPLVALIVLVALIAGGVVWRLRHRLLLQSARWIQNYRNSDRQALRHLRKTIRIGSAAEIEEGLRQWSSRNGYRSLTDWADGNSQLRHQVESLQGHLYGGVDSVIDREGLAKPILLPVHGKTPRRRERSNLPLLNPQGRAT</sequence>
<feature type="chain" id="PRO_5042076181" evidence="3">
    <location>
        <begin position="19"/>
        <end position="430"/>
    </location>
</feature>
<reference evidence="6" key="2">
    <citation type="journal article" date="2023" name="MicrobiologyOpen">
        <title>Genomics of the tumorigenes clade of the family Rhizobiaceae and description of Rhizobium rhododendri sp. nov.</title>
        <authorList>
            <person name="Kuzmanovic N."/>
            <person name="diCenzo G.C."/>
            <person name="Bunk B."/>
            <person name="Sproeer C."/>
            <person name="Fruehling A."/>
            <person name="Neumann-Schaal M."/>
            <person name="Overmann J."/>
            <person name="Smalla K."/>
        </authorList>
    </citation>
    <scope>NUCLEOTIDE SEQUENCE [LARGE SCALE GENOMIC DNA]</scope>
    <source>
        <strain evidence="6">1078</strain>
        <plasmid evidence="6">pRt1078</plasmid>
    </source>
</reference>
<evidence type="ECO:0000313" key="5">
    <source>
        <dbReference type="EMBL" id="WFR97580.1"/>
    </source>
</evidence>
<reference evidence="5 6" key="1">
    <citation type="journal article" date="2018" name="Sci. Rep.">
        <title>Rhizobium tumorigenes sp. nov., a novel plant tumorigenic bacterium isolated from cane gall tumors on thornless blackberry.</title>
        <authorList>
            <person name="Kuzmanovi N."/>
            <person name="Smalla K."/>
            <person name="Gronow S."/>
            <person name="PuBawska J."/>
        </authorList>
    </citation>
    <scope>NUCLEOTIDE SEQUENCE [LARGE SCALE GENOMIC DNA]</scope>
    <source>
        <strain evidence="5 6">1078</strain>
    </source>
</reference>
<keyword evidence="2" id="KW-1133">Transmembrane helix</keyword>
<dbReference type="EMBL" id="CP117256">
    <property type="protein sequence ID" value="WFR97580.1"/>
    <property type="molecule type" value="Genomic_DNA"/>
</dbReference>
<evidence type="ECO:0000256" key="2">
    <source>
        <dbReference type="SAM" id="Phobius"/>
    </source>
</evidence>
<dbReference type="InterPro" id="IPR057699">
    <property type="entry name" value="DUF7939"/>
</dbReference>
<evidence type="ECO:0000256" key="1">
    <source>
        <dbReference type="SAM" id="MobiDB-lite"/>
    </source>
</evidence>
<dbReference type="InterPro" id="IPR025738">
    <property type="entry name" value="BatD"/>
</dbReference>
<keyword evidence="5" id="KW-0614">Plasmid</keyword>
<accession>A0AAF1K865</accession>
<geneLocation type="plasmid" evidence="5 6">
    <name>pRt1078</name>
</geneLocation>
<keyword evidence="2" id="KW-0812">Transmembrane</keyword>
<evidence type="ECO:0000313" key="6">
    <source>
        <dbReference type="Proteomes" id="UP000249499"/>
    </source>
</evidence>
<organism evidence="5 6">
    <name type="scientific">Rhizobium tumorigenes</name>
    <dbReference type="NCBI Taxonomy" id="2041385"/>
    <lineage>
        <taxon>Bacteria</taxon>
        <taxon>Pseudomonadati</taxon>
        <taxon>Pseudomonadota</taxon>
        <taxon>Alphaproteobacteria</taxon>
        <taxon>Hyphomicrobiales</taxon>
        <taxon>Rhizobiaceae</taxon>
        <taxon>Rhizobium/Agrobacterium group</taxon>
        <taxon>Rhizobium</taxon>
    </lineage>
</organism>
<evidence type="ECO:0000259" key="4">
    <source>
        <dbReference type="Pfam" id="PF25607"/>
    </source>
</evidence>
<dbReference type="PANTHER" id="PTHR40940:SF1">
    <property type="entry name" value="PROTEIN BATD"/>
    <property type="match status" value="1"/>
</dbReference>
<feature type="transmembrane region" description="Helical" evidence="2">
    <location>
        <begin position="291"/>
        <end position="311"/>
    </location>
</feature>
<feature type="signal peptide" evidence="3">
    <location>
        <begin position="1"/>
        <end position="18"/>
    </location>
</feature>
<dbReference type="KEGG" id="rtu:PR017_20455"/>
<feature type="region of interest" description="Disordered" evidence="1">
    <location>
        <begin position="410"/>
        <end position="430"/>
    </location>
</feature>
<evidence type="ECO:0000256" key="3">
    <source>
        <dbReference type="SAM" id="SignalP"/>
    </source>
</evidence>
<dbReference type="Pfam" id="PF25607">
    <property type="entry name" value="DUF7939"/>
    <property type="match status" value="1"/>
</dbReference>